<keyword evidence="1" id="KW-1133">Transmembrane helix</keyword>
<dbReference type="EMBL" id="CP001097">
    <property type="protein sequence ID" value="ACD90196.1"/>
    <property type="molecule type" value="Genomic_DNA"/>
</dbReference>
<gene>
    <name evidence="2" type="ordered locus">Clim_1127</name>
</gene>
<organism evidence="2 3">
    <name type="scientific">Chlorobium limicola (strain DSM 245 / NBRC 103803 / 6330)</name>
    <dbReference type="NCBI Taxonomy" id="290315"/>
    <lineage>
        <taxon>Bacteria</taxon>
        <taxon>Pseudomonadati</taxon>
        <taxon>Chlorobiota</taxon>
        <taxon>Chlorobiia</taxon>
        <taxon>Chlorobiales</taxon>
        <taxon>Chlorobiaceae</taxon>
        <taxon>Chlorobium/Pelodictyon group</taxon>
        <taxon>Chlorobium</taxon>
    </lineage>
</organism>
<protein>
    <submittedName>
        <fullName evidence="2">Uncharacterized protein</fullName>
    </submittedName>
</protein>
<dbReference type="RefSeq" id="WP_012466073.1">
    <property type="nucleotide sequence ID" value="NC_010803.1"/>
</dbReference>
<dbReference type="AlphaFoldDB" id="B3ECC1"/>
<proteinExistence type="predicted"/>
<evidence type="ECO:0000256" key="1">
    <source>
        <dbReference type="SAM" id="Phobius"/>
    </source>
</evidence>
<dbReference type="Proteomes" id="UP000008841">
    <property type="component" value="Chromosome"/>
</dbReference>
<evidence type="ECO:0000313" key="3">
    <source>
        <dbReference type="Proteomes" id="UP000008841"/>
    </source>
</evidence>
<dbReference type="KEGG" id="cli:Clim_1127"/>
<evidence type="ECO:0000313" key="2">
    <source>
        <dbReference type="EMBL" id="ACD90196.1"/>
    </source>
</evidence>
<keyword evidence="1" id="KW-0812">Transmembrane</keyword>
<reference evidence="2 3" key="1">
    <citation type="submission" date="2008-05" db="EMBL/GenBank/DDBJ databases">
        <title>Complete sequence of Chlorobium limicola DSM 245.</title>
        <authorList>
            <consortium name="US DOE Joint Genome Institute"/>
            <person name="Lucas S."/>
            <person name="Copeland A."/>
            <person name="Lapidus A."/>
            <person name="Glavina del Rio T."/>
            <person name="Dalin E."/>
            <person name="Tice H."/>
            <person name="Bruce D."/>
            <person name="Goodwin L."/>
            <person name="Pitluck S."/>
            <person name="Schmutz J."/>
            <person name="Larimer F."/>
            <person name="Land M."/>
            <person name="Hauser L."/>
            <person name="Kyrpides N."/>
            <person name="Ovchinnikova G."/>
            <person name="Zhao F."/>
            <person name="Li T."/>
            <person name="Liu Z."/>
            <person name="Overmann J."/>
            <person name="Bryant D.A."/>
            <person name="Richardson P."/>
        </authorList>
    </citation>
    <scope>NUCLEOTIDE SEQUENCE [LARGE SCALE GENOMIC DNA]</scope>
    <source>
        <strain evidence="3">DSM 245 / NBRC 103803 / 6330</strain>
    </source>
</reference>
<name>B3ECC1_CHLL2</name>
<sequence length="73" mass="8373">MNQSFTKLWNITFLVVGPLWALFVWMVWTSGQLKTPQHEIMFFSVVVPGFILIYLSGFLIAKRHAAKQRSASS</sequence>
<keyword evidence="1" id="KW-0472">Membrane</keyword>
<dbReference type="OrthoDB" id="595323at2"/>
<dbReference type="HOGENOM" id="CLU_2684544_0_0_10"/>
<accession>B3ECC1</accession>
<dbReference type="STRING" id="290315.Clim_1127"/>
<feature type="transmembrane region" description="Helical" evidence="1">
    <location>
        <begin position="40"/>
        <end position="61"/>
    </location>
</feature>
<feature type="transmembrane region" description="Helical" evidence="1">
    <location>
        <begin position="7"/>
        <end position="28"/>
    </location>
</feature>